<dbReference type="AlphaFoldDB" id="A0A2U3PS74"/>
<evidence type="ECO:0000313" key="3">
    <source>
        <dbReference type="EMBL" id="SPP92030.1"/>
    </source>
</evidence>
<proteinExistence type="predicted"/>
<name>A0A2U3PS74_9BRAD</name>
<evidence type="ECO:0000256" key="1">
    <source>
        <dbReference type="SAM" id="MobiDB-lite"/>
    </source>
</evidence>
<dbReference type="EMBL" id="JAGIKT010000015">
    <property type="protein sequence ID" value="MBP0111147.1"/>
    <property type="molecule type" value="Genomic_DNA"/>
</dbReference>
<organism evidence="3 4">
    <name type="scientific">Bradyrhizobium vignae</name>
    <dbReference type="NCBI Taxonomy" id="1549949"/>
    <lineage>
        <taxon>Bacteria</taxon>
        <taxon>Pseudomonadati</taxon>
        <taxon>Pseudomonadota</taxon>
        <taxon>Alphaproteobacteria</taxon>
        <taxon>Hyphomicrobiales</taxon>
        <taxon>Nitrobacteraceae</taxon>
        <taxon>Bradyrhizobium</taxon>
    </lineage>
</organism>
<dbReference type="Proteomes" id="UP000246085">
    <property type="component" value="Chromosome BRAD3257"/>
</dbReference>
<accession>A0A2U3PS74</accession>
<reference evidence="3 4" key="1">
    <citation type="submission" date="2018-03" db="EMBL/GenBank/DDBJ databases">
        <authorList>
            <person name="Gully D."/>
        </authorList>
    </citation>
    <scope>NUCLEOTIDE SEQUENCE [LARGE SCALE GENOMIC DNA]</scope>
    <source>
        <strain evidence="3">ORS3257</strain>
    </source>
</reference>
<evidence type="ECO:0000313" key="2">
    <source>
        <dbReference type="EMBL" id="MBP0111147.1"/>
    </source>
</evidence>
<evidence type="ECO:0000313" key="4">
    <source>
        <dbReference type="Proteomes" id="UP000246085"/>
    </source>
</evidence>
<reference evidence="2 5" key="2">
    <citation type="submission" date="2021-03" db="EMBL/GenBank/DDBJ databases">
        <title>Genome Sequence of Bradyrhizobium vignae strain ISRA400.</title>
        <authorList>
            <person name="Tisa L.S."/>
            <person name="Svistoonoff S."/>
            <person name="Hocher V."/>
            <person name="Fall S."/>
            <person name="Zaiya A."/>
            <person name="Naing D."/>
            <person name="Niang N."/>
            <person name="Diouf A."/>
            <person name="Dasylva M.C."/>
            <person name="Toure O."/>
            <person name="Gueye M."/>
            <person name="Gully D."/>
            <person name="Tisseyre P."/>
            <person name="Simpson S."/>
            <person name="Morris K."/>
            <person name="Thomas W.K."/>
        </authorList>
    </citation>
    <scope>NUCLEOTIDE SEQUENCE [LARGE SCALE GENOMIC DNA]</scope>
    <source>
        <strain evidence="2 5">ISRA400</strain>
    </source>
</reference>
<keyword evidence="5" id="KW-1185">Reference proteome</keyword>
<protein>
    <submittedName>
        <fullName evidence="3">Uncharacterized protein</fullName>
    </submittedName>
</protein>
<gene>
    <name evidence="3" type="ORF">BRAD3257_0877</name>
    <name evidence="2" type="ORF">JWS04_08600</name>
</gene>
<dbReference type="KEGG" id="bvz:BRAD3257_0877"/>
<evidence type="ECO:0000313" key="5">
    <source>
        <dbReference type="Proteomes" id="UP000669317"/>
    </source>
</evidence>
<sequence length="97" mass="10722">MSAATVTPSFERDHRYPIDLAARKYAPQDHDVRESKTLNPRVGFGEVADADETATEDNWAQSIETDTPLEISGSLDWIDFRVDRSKEAGIGSPQSSP</sequence>
<feature type="region of interest" description="Disordered" evidence="1">
    <location>
        <begin position="27"/>
        <end position="56"/>
    </location>
</feature>
<dbReference type="EMBL" id="LS398110">
    <property type="protein sequence ID" value="SPP92030.1"/>
    <property type="molecule type" value="Genomic_DNA"/>
</dbReference>
<dbReference type="Proteomes" id="UP000669317">
    <property type="component" value="Unassembled WGS sequence"/>
</dbReference>
<feature type="compositionally biased region" description="Basic and acidic residues" evidence="1">
    <location>
        <begin position="27"/>
        <end position="36"/>
    </location>
</feature>
<dbReference type="RefSeq" id="WP_160118748.1">
    <property type="nucleotide sequence ID" value="NZ_JAGIKT010000015.1"/>
</dbReference>